<dbReference type="Pfam" id="PF00075">
    <property type="entry name" value="RNase_H"/>
    <property type="match status" value="1"/>
</dbReference>
<evidence type="ECO:0000313" key="3">
    <source>
        <dbReference type="Proteomes" id="UP000299102"/>
    </source>
</evidence>
<dbReference type="GO" id="GO:0004523">
    <property type="term" value="F:RNA-DNA hybrid ribonuclease activity"/>
    <property type="evidence" value="ECO:0007669"/>
    <property type="project" value="InterPro"/>
</dbReference>
<organism evidence="2 3">
    <name type="scientific">Eumeta variegata</name>
    <name type="common">Bagworm moth</name>
    <name type="synonym">Eumeta japonica</name>
    <dbReference type="NCBI Taxonomy" id="151549"/>
    <lineage>
        <taxon>Eukaryota</taxon>
        <taxon>Metazoa</taxon>
        <taxon>Ecdysozoa</taxon>
        <taxon>Arthropoda</taxon>
        <taxon>Hexapoda</taxon>
        <taxon>Insecta</taxon>
        <taxon>Pterygota</taxon>
        <taxon>Neoptera</taxon>
        <taxon>Endopterygota</taxon>
        <taxon>Lepidoptera</taxon>
        <taxon>Glossata</taxon>
        <taxon>Ditrysia</taxon>
        <taxon>Tineoidea</taxon>
        <taxon>Psychidae</taxon>
        <taxon>Oiketicinae</taxon>
        <taxon>Eumeta</taxon>
    </lineage>
</organism>
<reference evidence="2 3" key="1">
    <citation type="journal article" date="2019" name="Commun. Biol.">
        <title>The bagworm genome reveals a unique fibroin gene that provides high tensile strength.</title>
        <authorList>
            <person name="Kono N."/>
            <person name="Nakamura H."/>
            <person name="Ohtoshi R."/>
            <person name="Tomita M."/>
            <person name="Numata K."/>
            <person name="Arakawa K."/>
        </authorList>
    </citation>
    <scope>NUCLEOTIDE SEQUENCE [LARGE SCALE GENOMIC DNA]</scope>
</reference>
<evidence type="ECO:0000313" key="2">
    <source>
        <dbReference type="EMBL" id="GBP97304.1"/>
    </source>
</evidence>
<evidence type="ECO:0000259" key="1">
    <source>
        <dbReference type="Pfam" id="PF00075"/>
    </source>
</evidence>
<accession>A0A4C2ADM2</accession>
<gene>
    <name evidence="2" type="ORF">EVAR_90482_1</name>
</gene>
<dbReference type="GO" id="GO:0003676">
    <property type="term" value="F:nucleic acid binding"/>
    <property type="evidence" value="ECO:0007669"/>
    <property type="project" value="InterPro"/>
</dbReference>
<feature type="domain" description="RNase H type-1" evidence="1">
    <location>
        <begin position="251"/>
        <end position="289"/>
    </location>
</feature>
<proteinExistence type="predicted"/>
<dbReference type="InterPro" id="IPR036397">
    <property type="entry name" value="RNaseH_sf"/>
</dbReference>
<protein>
    <recommendedName>
        <fullName evidence="1">RNase H type-1 domain-containing protein</fullName>
    </recommendedName>
</protein>
<comment type="caution">
    <text evidence="2">The sequence shown here is derived from an EMBL/GenBank/DDBJ whole genome shotgun (WGS) entry which is preliminary data.</text>
</comment>
<keyword evidence="3" id="KW-1185">Reference proteome</keyword>
<dbReference type="SUPFAM" id="SSF53098">
    <property type="entry name" value="Ribonuclease H-like"/>
    <property type="match status" value="1"/>
</dbReference>
<dbReference type="AlphaFoldDB" id="A0A4C2ADM2"/>
<dbReference type="InterPro" id="IPR002156">
    <property type="entry name" value="RNaseH_domain"/>
</dbReference>
<dbReference type="Gene3D" id="3.30.420.10">
    <property type="entry name" value="Ribonuclease H-like superfamily/Ribonuclease H"/>
    <property type="match status" value="1"/>
</dbReference>
<dbReference type="EMBL" id="BGZK01002912">
    <property type="protein sequence ID" value="GBP97304.1"/>
    <property type="molecule type" value="Genomic_DNA"/>
</dbReference>
<dbReference type="OrthoDB" id="411823at2759"/>
<dbReference type="Proteomes" id="UP000299102">
    <property type="component" value="Unassembled WGS sequence"/>
</dbReference>
<sequence>MPVQPSGISFWTPTPELGELGVYVQAFADDGPHVLRAVGCRSRRPIRAQHCWGVRNKLRFAPSKTNSMGLARAAKATWGLSPEIVRTIYITVSSQPCCTHRALGTGEGSSACARCSTLSSAASLLSVPGSPHSVPAFRADPLEAAPLDIRELETLYWRLASPCARARDRVRERRDLDSQTVDRLAVVGPQIYTDGSRIEGKVGAALTEWRDGEETWYSTRGSIPSARSSRLRWSRCKERYGGEEWRRAGQHLQRLQVFFGGRAVRLFWVRAHAGIAGNERADELARRAALTKRRQRTMDFRCRTLKGDQGGEPGRQQRYAEEALTLTGHGGFAQYLFRFKLRDSLLRLRPRQNSGCAARSRDCDMFLRERALEAEIGVAVSRRHFRRFWMTPGKEKFFKLYSLTERCNKINKAT</sequence>
<dbReference type="InterPro" id="IPR012337">
    <property type="entry name" value="RNaseH-like_sf"/>
</dbReference>
<name>A0A4C2ADM2_EUMVA</name>